<accession>A0AAU7X793</accession>
<protein>
    <submittedName>
        <fullName evidence="2">VOC family protein</fullName>
    </submittedName>
</protein>
<proteinExistence type="predicted"/>
<dbReference type="InterPro" id="IPR028973">
    <property type="entry name" value="PhnB-like"/>
</dbReference>
<gene>
    <name evidence="2" type="ORF">ABS361_18290</name>
</gene>
<feature type="domain" description="PhnB-like" evidence="1">
    <location>
        <begin position="7"/>
        <end position="115"/>
    </location>
</feature>
<sequence length="156" mass="17200">MAEFATVSTCLWFESRGEEAARFYVSLLPNSRIEAILRDPRDDRALVVYFVLGGTPYQILNGGPNFTLDEAASISVMTDNQVETDRLWAALTADGGKEVQCGWLKDKFGVSWQIVPKVVPRLFLSEDRAAAGRAFQAMMTMVKIDAAAVEAAYESP</sequence>
<dbReference type="SUPFAM" id="SSF54593">
    <property type="entry name" value="Glyoxalase/Bleomycin resistance protein/Dihydroxybiphenyl dioxygenase"/>
    <property type="match status" value="1"/>
</dbReference>
<dbReference type="PANTHER" id="PTHR33990:SF2">
    <property type="entry name" value="PHNB-LIKE DOMAIN-CONTAINING PROTEIN"/>
    <property type="match status" value="1"/>
</dbReference>
<name>A0AAU7X793_9HYPH</name>
<dbReference type="Pfam" id="PF06983">
    <property type="entry name" value="3-dmu-9_3-mt"/>
    <property type="match status" value="1"/>
</dbReference>
<dbReference type="AlphaFoldDB" id="A0AAU7X793"/>
<organism evidence="2">
    <name type="scientific">Methyloraptor flagellatus</name>
    <dbReference type="NCBI Taxonomy" id="3162530"/>
    <lineage>
        <taxon>Bacteria</taxon>
        <taxon>Pseudomonadati</taxon>
        <taxon>Pseudomonadota</taxon>
        <taxon>Alphaproteobacteria</taxon>
        <taxon>Hyphomicrobiales</taxon>
        <taxon>Ancalomicrobiaceae</taxon>
        <taxon>Methyloraptor</taxon>
    </lineage>
</organism>
<evidence type="ECO:0000313" key="2">
    <source>
        <dbReference type="EMBL" id="XBY43984.1"/>
    </source>
</evidence>
<dbReference type="CDD" id="cd06588">
    <property type="entry name" value="PhnB_like"/>
    <property type="match status" value="1"/>
</dbReference>
<dbReference type="RefSeq" id="WP_407049080.1">
    <property type="nucleotide sequence ID" value="NZ_CP158568.1"/>
</dbReference>
<dbReference type="InterPro" id="IPR029068">
    <property type="entry name" value="Glyas_Bleomycin-R_OHBP_Dase"/>
</dbReference>
<reference evidence="2" key="1">
    <citation type="submission" date="2024-06" db="EMBL/GenBank/DDBJ databases">
        <title>Methylostella associata gen. nov., sp. nov., a novel Ancalomicrobiaceae-affiliated facultatively methylotrophic bacteria that feed on methanotrophs of the genus Methylococcus.</title>
        <authorList>
            <person name="Saltykova V."/>
            <person name="Danilova O.V."/>
            <person name="Oshkin I.Y."/>
            <person name="Belova S.E."/>
            <person name="Pimenov N.V."/>
            <person name="Dedysh S.N."/>
        </authorList>
    </citation>
    <scope>NUCLEOTIDE SEQUENCE</scope>
    <source>
        <strain evidence="2">S20</strain>
    </source>
</reference>
<dbReference type="EMBL" id="CP158568">
    <property type="protein sequence ID" value="XBY43984.1"/>
    <property type="molecule type" value="Genomic_DNA"/>
</dbReference>
<dbReference type="PANTHER" id="PTHR33990">
    <property type="entry name" value="PROTEIN YJDN-RELATED"/>
    <property type="match status" value="1"/>
</dbReference>
<dbReference type="Gene3D" id="3.10.180.10">
    <property type="entry name" value="2,3-Dihydroxybiphenyl 1,2-Dioxygenase, domain 1"/>
    <property type="match status" value="1"/>
</dbReference>
<dbReference type="PIRSF" id="PIRSF021700">
    <property type="entry name" value="3_dmu_93_MTrfase"/>
    <property type="match status" value="1"/>
</dbReference>
<dbReference type="InterPro" id="IPR009725">
    <property type="entry name" value="3_dmu_93_MTrfase"/>
</dbReference>
<evidence type="ECO:0000259" key="1">
    <source>
        <dbReference type="Pfam" id="PF06983"/>
    </source>
</evidence>
<dbReference type="KEGG" id="mflg:ABS361_18290"/>